<dbReference type="SUPFAM" id="SSF48208">
    <property type="entry name" value="Six-hairpin glycosidases"/>
    <property type="match status" value="1"/>
</dbReference>
<gene>
    <name evidence="6" type="ORF">EJ05DRAFT_509577</name>
</gene>
<dbReference type="GO" id="GO:0005993">
    <property type="term" value="P:trehalose catabolic process"/>
    <property type="evidence" value="ECO:0007669"/>
    <property type="project" value="TreeGrafter"/>
</dbReference>
<evidence type="ECO:0000256" key="3">
    <source>
        <dbReference type="ARBA" id="ARBA00023295"/>
    </source>
</evidence>
<dbReference type="RefSeq" id="XP_033602344.1">
    <property type="nucleotide sequence ID" value="XM_033748105.1"/>
</dbReference>
<evidence type="ECO:0000256" key="4">
    <source>
        <dbReference type="RuleBase" id="RU361180"/>
    </source>
</evidence>
<dbReference type="PANTHER" id="PTHR23403">
    <property type="entry name" value="TREHALASE"/>
    <property type="match status" value="1"/>
</dbReference>
<dbReference type="EC" id="3.2.1.28" evidence="4"/>
<dbReference type="GO" id="GO:0004555">
    <property type="term" value="F:alpha,alpha-trehalase activity"/>
    <property type="evidence" value="ECO:0007669"/>
    <property type="project" value="UniProtKB-EC"/>
</dbReference>
<dbReference type="Gene3D" id="1.50.10.10">
    <property type="match status" value="1"/>
</dbReference>
<dbReference type="InterPro" id="IPR008928">
    <property type="entry name" value="6-hairpin_glycosidase_sf"/>
</dbReference>
<evidence type="ECO:0000313" key="6">
    <source>
        <dbReference type="EMBL" id="KAF2759893.1"/>
    </source>
</evidence>
<dbReference type="PANTHER" id="PTHR23403:SF1">
    <property type="entry name" value="TREHALASE"/>
    <property type="match status" value="1"/>
</dbReference>
<dbReference type="GeneID" id="54489159"/>
<dbReference type="PROSITE" id="PS00928">
    <property type="entry name" value="TREHALASE_2"/>
    <property type="match status" value="1"/>
</dbReference>
<feature type="signal peptide" evidence="5">
    <location>
        <begin position="1"/>
        <end position="18"/>
    </location>
</feature>
<accession>A0A6A6WB37</accession>
<evidence type="ECO:0000256" key="5">
    <source>
        <dbReference type="SAM" id="SignalP"/>
    </source>
</evidence>
<feature type="chain" id="PRO_5025558394" description="Trehalase" evidence="5">
    <location>
        <begin position="19"/>
        <end position="624"/>
    </location>
</feature>
<dbReference type="Pfam" id="PF01204">
    <property type="entry name" value="Trehalase"/>
    <property type="match status" value="1"/>
</dbReference>
<dbReference type="AlphaFoldDB" id="A0A6A6WB37"/>
<sequence>MRSLLLGLIGAALPSAQALFINGSVTAPCDSPIYCYGSLLHDVELARPFADSKTFVDLPTIRPLDEVLAAYQNLSKPLKNDTALHDFLNTYFGQAGGELSEVPAGELRTDAQFLARVRDPDVRAFIEQVVGIWPSLTRRYNASSSSMCDGCVDSFIPVERPFVVAGGRFREPYYWDSFWVIEGLLRSGGSFVGIARNIIENFLDLVEQLGFVPNGARVYYLNRSQPPLLTQMVKVYVEHTNDTAILERALPLLIREYDFFTTNRSVDIDAYGKTYTLNRYAVQNNQPRPESYREDYITATNTSYTNDEGAQFPALHNLTDSERATLYSNLASGAESGWDYSSRWLANPSDDITNTSFPLRSLNTISTIPVDLNSILYANEVAIASFLTTTGSPAEASKWSVRAAARSQAMYDLMWDPRYMSYFDYNLTSHSRNTYTPLTPAGATDNNTTPPPPDVPAGHSLSFSLAHFTPFWTSAAPASILQNPTTMRRVFAPIAARLAAFPGCLASTNTLTSQQWDAPNAWPPLQYIVMRGILNVPPTSGTVGDAGADWTWLQDLARRVAQRYVDATFCGWEATGGGKVDGSVEGGRTRGVMFEKYSEERVGVAGGGGEYEVVEGFGWTNGVL</sequence>
<dbReference type="InterPro" id="IPR018232">
    <property type="entry name" value="Glyco_hydro_37_CS"/>
</dbReference>
<evidence type="ECO:0000313" key="7">
    <source>
        <dbReference type="Proteomes" id="UP000799437"/>
    </source>
</evidence>
<comment type="catalytic activity">
    <reaction evidence="4">
        <text>alpha,alpha-trehalose + H2O = alpha-D-glucose + beta-D-glucose</text>
        <dbReference type="Rhea" id="RHEA:32675"/>
        <dbReference type="ChEBI" id="CHEBI:15377"/>
        <dbReference type="ChEBI" id="CHEBI:15903"/>
        <dbReference type="ChEBI" id="CHEBI:16551"/>
        <dbReference type="ChEBI" id="CHEBI:17925"/>
        <dbReference type="EC" id="3.2.1.28"/>
    </reaction>
</comment>
<keyword evidence="5" id="KW-0732">Signal</keyword>
<proteinExistence type="inferred from homology"/>
<keyword evidence="7" id="KW-1185">Reference proteome</keyword>
<dbReference type="PRINTS" id="PR00744">
    <property type="entry name" value="GLHYDRLASE37"/>
</dbReference>
<dbReference type="Proteomes" id="UP000799437">
    <property type="component" value="Unassembled WGS sequence"/>
</dbReference>
<name>A0A6A6WB37_9PEZI</name>
<evidence type="ECO:0000256" key="2">
    <source>
        <dbReference type="ARBA" id="ARBA00022801"/>
    </source>
</evidence>
<comment type="similarity">
    <text evidence="1 4">Belongs to the glycosyl hydrolase 37 family.</text>
</comment>
<evidence type="ECO:0000256" key="1">
    <source>
        <dbReference type="ARBA" id="ARBA00005615"/>
    </source>
</evidence>
<dbReference type="OrthoDB" id="3542292at2759"/>
<keyword evidence="3 4" id="KW-0326">Glycosidase</keyword>
<dbReference type="InterPro" id="IPR001661">
    <property type="entry name" value="Glyco_hydro_37"/>
</dbReference>
<dbReference type="InterPro" id="IPR012341">
    <property type="entry name" value="6hp_glycosidase-like_sf"/>
</dbReference>
<keyword evidence="2 4" id="KW-0378">Hydrolase</keyword>
<reference evidence="6" key="1">
    <citation type="journal article" date="2020" name="Stud. Mycol.">
        <title>101 Dothideomycetes genomes: a test case for predicting lifestyles and emergence of pathogens.</title>
        <authorList>
            <person name="Haridas S."/>
            <person name="Albert R."/>
            <person name="Binder M."/>
            <person name="Bloem J."/>
            <person name="Labutti K."/>
            <person name="Salamov A."/>
            <person name="Andreopoulos B."/>
            <person name="Baker S."/>
            <person name="Barry K."/>
            <person name="Bills G."/>
            <person name="Bluhm B."/>
            <person name="Cannon C."/>
            <person name="Castanera R."/>
            <person name="Culley D."/>
            <person name="Daum C."/>
            <person name="Ezra D."/>
            <person name="Gonzalez J."/>
            <person name="Henrissat B."/>
            <person name="Kuo A."/>
            <person name="Liang C."/>
            <person name="Lipzen A."/>
            <person name="Lutzoni F."/>
            <person name="Magnuson J."/>
            <person name="Mondo S."/>
            <person name="Nolan M."/>
            <person name="Ohm R."/>
            <person name="Pangilinan J."/>
            <person name="Park H.-J."/>
            <person name="Ramirez L."/>
            <person name="Alfaro M."/>
            <person name="Sun H."/>
            <person name="Tritt A."/>
            <person name="Yoshinaga Y."/>
            <person name="Zwiers L.-H."/>
            <person name="Turgeon B."/>
            <person name="Goodwin S."/>
            <person name="Spatafora J."/>
            <person name="Crous P."/>
            <person name="Grigoriev I."/>
        </authorList>
    </citation>
    <scope>NUCLEOTIDE SEQUENCE</scope>
    <source>
        <strain evidence="6">CBS 121739</strain>
    </source>
</reference>
<protein>
    <recommendedName>
        <fullName evidence="4">Trehalase</fullName>
        <ecNumber evidence="4">3.2.1.28</ecNumber>
    </recommendedName>
    <alternativeName>
        <fullName evidence="4">Alpha-trehalose glucohydrolase</fullName>
    </alternativeName>
</protein>
<organism evidence="6 7">
    <name type="scientific">Pseudovirgaria hyperparasitica</name>
    <dbReference type="NCBI Taxonomy" id="470096"/>
    <lineage>
        <taxon>Eukaryota</taxon>
        <taxon>Fungi</taxon>
        <taxon>Dikarya</taxon>
        <taxon>Ascomycota</taxon>
        <taxon>Pezizomycotina</taxon>
        <taxon>Dothideomycetes</taxon>
        <taxon>Dothideomycetes incertae sedis</taxon>
        <taxon>Acrospermales</taxon>
        <taxon>Acrospermaceae</taxon>
        <taxon>Pseudovirgaria</taxon>
    </lineage>
</organism>
<dbReference type="EMBL" id="ML996569">
    <property type="protein sequence ID" value="KAF2759893.1"/>
    <property type="molecule type" value="Genomic_DNA"/>
</dbReference>